<keyword evidence="1" id="KW-1133">Transmembrane helix</keyword>
<keyword evidence="3" id="KW-1185">Reference proteome</keyword>
<keyword evidence="1" id="KW-0812">Transmembrane</keyword>
<accession>A0A8E2F744</accession>
<evidence type="ECO:0000313" key="3">
    <source>
        <dbReference type="Proteomes" id="UP000250140"/>
    </source>
</evidence>
<reference evidence="2 3" key="1">
    <citation type="journal article" date="2016" name="Nat. Commun.">
        <title>Ectomycorrhizal ecology is imprinted in the genome of the dominant symbiotic fungus Cenococcum geophilum.</title>
        <authorList>
            <consortium name="DOE Joint Genome Institute"/>
            <person name="Peter M."/>
            <person name="Kohler A."/>
            <person name="Ohm R.A."/>
            <person name="Kuo A."/>
            <person name="Krutzmann J."/>
            <person name="Morin E."/>
            <person name="Arend M."/>
            <person name="Barry K.W."/>
            <person name="Binder M."/>
            <person name="Choi C."/>
            <person name="Clum A."/>
            <person name="Copeland A."/>
            <person name="Grisel N."/>
            <person name="Haridas S."/>
            <person name="Kipfer T."/>
            <person name="LaButti K."/>
            <person name="Lindquist E."/>
            <person name="Lipzen A."/>
            <person name="Maire R."/>
            <person name="Meier B."/>
            <person name="Mihaltcheva S."/>
            <person name="Molinier V."/>
            <person name="Murat C."/>
            <person name="Poggeler S."/>
            <person name="Quandt C.A."/>
            <person name="Sperisen C."/>
            <person name="Tritt A."/>
            <person name="Tisserant E."/>
            <person name="Crous P.W."/>
            <person name="Henrissat B."/>
            <person name="Nehls U."/>
            <person name="Egli S."/>
            <person name="Spatafora J.W."/>
            <person name="Grigoriev I.V."/>
            <person name="Martin F.M."/>
        </authorList>
    </citation>
    <scope>NUCLEOTIDE SEQUENCE [LARGE SCALE GENOMIC DNA]</scope>
    <source>
        <strain evidence="2 3">CBS 207.34</strain>
    </source>
</reference>
<evidence type="ECO:0000256" key="1">
    <source>
        <dbReference type="SAM" id="Phobius"/>
    </source>
</evidence>
<evidence type="ECO:0000313" key="2">
    <source>
        <dbReference type="EMBL" id="OCL11691.1"/>
    </source>
</evidence>
<proteinExistence type="predicted"/>
<dbReference type="AlphaFoldDB" id="A0A8E2F744"/>
<name>A0A8E2F744_9PEZI</name>
<dbReference type="Proteomes" id="UP000250140">
    <property type="component" value="Unassembled WGS sequence"/>
</dbReference>
<organism evidence="2 3">
    <name type="scientific">Glonium stellatum</name>
    <dbReference type="NCBI Taxonomy" id="574774"/>
    <lineage>
        <taxon>Eukaryota</taxon>
        <taxon>Fungi</taxon>
        <taxon>Dikarya</taxon>
        <taxon>Ascomycota</taxon>
        <taxon>Pezizomycotina</taxon>
        <taxon>Dothideomycetes</taxon>
        <taxon>Pleosporomycetidae</taxon>
        <taxon>Gloniales</taxon>
        <taxon>Gloniaceae</taxon>
        <taxon>Glonium</taxon>
    </lineage>
</organism>
<protein>
    <submittedName>
        <fullName evidence="2">Uncharacterized protein</fullName>
    </submittedName>
</protein>
<sequence>MPSSTPIRGFMRSATRYLTEPHPHGRHPATMTPHRHYTPYYASRIGRTAIWYGPAAVILLGWPLGAASVLNKVGI</sequence>
<dbReference type="EMBL" id="KV749007">
    <property type="protein sequence ID" value="OCL11691.1"/>
    <property type="molecule type" value="Genomic_DNA"/>
</dbReference>
<dbReference type="OrthoDB" id="4829316at2759"/>
<feature type="transmembrane region" description="Helical" evidence="1">
    <location>
        <begin position="49"/>
        <end position="70"/>
    </location>
</feature>
<keyword evidence="1" id="KW-0472">Membrane</keyword>
<gene>
    <name evidence="2" type="ORF">AOQ84DRAFT_286692</name>
</gene>